<dbReference type="AlphaFoldDB" id="D2DT52"/>
<sequence length="47" mass="5580">MKSLPPPKKYLCEKVMCVCVCVCVLYFFIISYHFCHYFGVYFGWNTA</sequence>
<keyword evidence="1" id="KW-1133">Transmembrane helix</keyword>
<keyword evidence="1" id="KW-0812">Transmembrane</keyword>
<reference evidence="2" key="1">
    <citation type="submission" date="2009-02" db="EMBL/GenBank/DDBJ databases">
        <title>Construction of SSH cDNA library from hemocytes of Scylla paramamosain LPS-challenged.</title>
        <authorList>
            <person name="Wang K.J."/>
            <person name="Chen F.Y."/>
            <person name="Bo J."/>
            <person name="Ren H.L."/>
        </authorList>
    </citation>
    <scope>NUCLEOTIDE SEQUENCE</scope>
</reference>
<organism evidence="2">
    <name type="scientific">Scylla paramamosain</name>
    <name type="common">Mud crab</name>
    <dbReference type="NCBI Taxonomy" id="85552"/>
    <lineage>
        <taxon>Eukaryota</taxon>
        <taxon>Metazoa</taxon>
        <taxon>Ecdysozoa</taxon>
        <taxon>Arthropoda</taxon>
        <taxon>Crustacea</taxon>
        <taxon>Multicrustacea</taxon>
        <taxon>Malacostraca</taxon>
        <taxon>Eumalacostraca</taxon>
        <taxon>Eucarida</taxon>
        <taxon>Decapoda</taxon>
        <taxon>Pleocyemata</taxon>
        <taxon>Brachyura</taxon>
        <taxon>Eubrachyura</taxon>
        <taxon>Portunoidea</taxon>
        <taxon>Portunidae</taxon>
        <taxon>Portuninae</taxon>
        <taxon>Scylla</taxon>
    </lineage>
</organism>
<dbReference type="EMBL" id="FJ774892">
    <property type="protein sequence ID" value="ACY66612.1"/>
    <property type="molecule type" value="mRNA"/>
</dbReference>
<keyword evidence="1" id="KW-0472">Membrane</keyword>
<name>D2DT52_SCYPA</name>
<feature type="transmembrane region" description="Helical" evidence="1">
    <location>
        <begin position="12"/>
        <end position="34"/>
    </location>
</feature>
<proteinExistence type="evidence at transcript level"/>
<evidence type="ECO:0000256" key="1">
    <source>
        <dbReference type="SAM" id="Phobius"/>
    </source>
</evidence>
<accession>D2DT52</accession>
<protein>
    <submittedName>
        <fullName evidence="2">Uncharacterized protein</fullName>
    </submittedName>
</protein>
<evidence type="ECO:0000313" key="2">
    <source>
        <dbReference type="EMBL" id="ACY66612.1"/>
    </source>
</evidence>